<sequence>MKLTKLFTTILFIITICASASWGLFYVSEYVSGKEYVEYLQNNKESKTLSEPFEFDLIKGDISRHSLILVGEIHGFHAPTEFDVEFFTHLRKHFNVETYLLEMDFSQAYFMNKYNQTGDETILERVLQNWVVGIGQDNSSYKKRWQKLQNLYQTGATFQYLGNDKLRDIALLYAHINELDEQLLYGVDTEKSEKELLQFALEAINNRLAMDISESLSRQLTHIKRNIEHKIEDTHREEVLTTNLLDLYELYGLFDKQVYGFYGLGHTLLNPIAEGHNPMASRLTEHDTWFSDNTLAINMVFVDSDMTVRSNTLPSFIQDEGTYSKLSVSYDSLLTYYAYGIMDLKQTTSRGTKTLFKLNNTDSPYQRSQRLFNAFKLLPMGQTITAREDSVTTDYGQYLLFIRDSDWAIP</sequence>
<protein>
    <recommendedName>
        <fullName evidence="3">Erythromycin esterase family protein</fullName>
    </recommendedName>
</protein>
<dbReference type="RefSeq" id="WP_136736781.1">
    <property type="nucleotide sequence ID" value="NZ_SWDB01000032.1"/>
</dbReference>
<name>A0A4U1B2V1_9GAMM</name>
<evidence type="ECO:0000313" key="1">
    <source>
        <dbReference type="EMBL" id="TKB43979.1"/>
    </source>
</evidence>
<dbReference type="OrthoDB" id="699839at2"/>
<organism evidence="1 2">
    <name type="scientific">Thalassotalea mangrovi</name>
    <dbReference type="NCBI Taxonomy" id="2572245"/>
    <lineage>
        <taxon>Bacteria</taxon>
        <taxon>Pseudomonadati</taxon>
        <taxon>Pseudomonadota</taxon>
        <taxon>Gammaproteobacteria</taxon>
        <taxon>Alteromonadales</taxon>
        <taxon>Colwelliaceae</taxon>
        <taxon>Thalassotalea</taxon>
    </lineage>
</organism>
<dbReference type="AlphaFoldDB" id="A0A4U1B2V1"/>
<evidence type="ECO:0008006" key="3">
    <source>
        <dbReference type="Google" id="ProtNLM"/>
    </source>
</evidence>
<gene>
    <name evidence="1" type="ORF">E8M12_13475</name>
</gene>
<accession>A0A4U1B2V1</accession>
<dbReference type="EMBL" id="SWDB01000032">
    <property type="protein sequence ID" value="TKB43979.1"/>
    <property type="molecule type" value="Genomic_DNA"/>
</dbReference>
<reference evidence="1 2" key="1">
    <citation type="submission" date="2019-04" db="EMBL/GenBank/DDBJ databases">
        <title>Thalassotalea guangxiensis sp. nov., isolated from sediment of the coastal wetland.</title>
        <authorList>
            <person name="Zheng S."/>
            <person name="Zhang D."/>
        </authorList>
    </citation>
    <scope>NUCLEOTIDE SEQUENCE [LARGE SCALE GENOMIC DNA]</scope>
    <source>
        <strain evidence="1 2">ZS-4</strain>
    </source>
</reference>
<keyword evidence="2" id="KW-1185">Reference proteome</keyword>
<dbReference type="Proteomes" id="UP000307999">
    <property type="component" value="Unassembled WGS sequence"/>
</dbReference>
<comment type="caution">
    <text evidence="1">The sequence shown here is derived from an EMBL/GenBank/DDBJ whole genome shotgun (WGS) entry which is preliminary data.</text>
</comment>
<evidence type="ECO:0000313" key="2">
    <source>
        <dbReference type="Proteomes" id="UP000307999"/>
    </source>
</evidence>
<proteinExistence type="predicted"/>
<dbReference type="SUPFAM" id="SSF159501">
    <property type="entry name" value="EreA/ChaN-like"/>
    <property type="match status" value="1"/>
</dbReference>